<accession>A0A3M0C6V6</accession>
<feature type="compositionally biased region" description="Polar residues" evidence="8">
    <location>
        <begin position="99"/>
        <end position="113"/>
    </location>
</feature>
<dbReference type="PROSITE" id="PS51123">
    <property type="entry name" value="OMPA_2"/>
    <property type="match status" value="1"/>
</dbReference>
<evidence type="ECO:0000259" key="9">
    <source>
        <dbReference type="PROSITE" id="PS51123"/>
    </source>
</evidence>
<evidence type="ECO:0000256" key="1">
    <source>
        <dbReference type="ARBA" id="ARBA00004162"/>
    </source>
</evidence>
<evidence type="ECO:0000313" key="11">
    <source>
        <dbReference type="Proteomes" id="UP000271227"/>
    </source>
</evidence>
<keyword evidence="5" id="KW-1133">Transmembrane helix</keyword>
<keyword evidence="4" id="KW-0812">Transmembrane</keyword>
<evidence type="ECO:0000256" key="8">
    <source>
        <dbReference type="SAM" id="MobiDB-lite"/>
    </source>
</evidence>
<keyword evidence="3" id="KW-1003">Cell membrane</keyword>
<dbReference type="OrthoDB" id="7170686at2"/>
<name>A0A3M0C6V6_9PROT</name>
<comment type="similarity">
    <text evidence="2">Belongs to the MotB family.</text>
</comment>
<feature type="region of interest" description="Disordered" evidence="8">
    <location>
        <begin position="69"/>
        <end position="127"/>
    </location>
</feature>
<reference evidence="10 11" key="1">
    <citation type="submission" date="2018-10" db="EMBL/GenBank/DDBJ databases">
        <title>Genomic Encyclopedia of Archaeal and Bacterial Type Strains, Phase II (KMG-II): from individual species to whole genera.</title>
        <authorList>
            <person name="Goeker M."/>
        </authorList>
    </citation>
    <scope>NUCLEOTIDE SEQUENCE [LARGE SCALE GENOMIC DNA]</scope>
    <source>
        <strain evidence="10 11">DSM 25217</strain>
    </source>
</reference>
<dbReference type="InterPro" id="IPR050330">
    <property type="entry name" value="Bact_OuterMem_StrucFunc"/>
</dbReference>
<sequence>MSDSNEQRPIIKKVIKVEGGGHHGGAWKVAYADFTTAMMAFFMLLWLLNVAPPETLMGLADYFSPTTAATSGTSGIEELNPPTEDGRGLNASPIVVISNPGTPQDNAGPSQGRDSGADADQQFEPGGNINDALAERIRAQEDNDFNVTQEELRIAIQASPTLVQHSDQVIMEITEDGMKIQLIDRDRRPMFQPGTATLFDFARELIAEIGEAVQSLPNRISVQGHTDSGSFRRPDGYNNWDLSSERANAARRVLDGSGVSSDRIFEVVGKASSDPLYPDTPGRSENRRITVLVLREAPVVPPGIASDR</sequence>
<evidence type="ECO:0000256" key="4">
    <source>
        <dbReference type="ARBA" id="ARBA00022692"/>
    </source>
</evidence>
<comment type="caution">
    <text evidence="10">The sequence shown here is derived from an EMBL/GenBank/DDBJ whole genome shotgun (WGS) entry which is preliminary data.</text>
</comment>
<dbReference type="InterPro" id="IPR025713">
    <property type="entry name" value="MotB-like_N_dom"/>
</dbReference>
<dbReference type="EMBL" id="REFR01000013">
    <property type="protein sequence ID" value="RMB04417.1"/>
    <property type="molecule type" value="Genomic_DNA"/>
</dbReference>
<gene>
    <name evidence="10" type="ORF">BXY39_2678</name>
</gene>
<evidence type="ECO:0000313" key="10">
    <source>
        <dbReference type="EMBL" id="RMB04417.1"/>
    </source>
</evidence>
<dbReference type="SUPFAM" id="SSF103088">
    <property type="entry name" value="OmpA-like"/>
    <property type="match status" value="1"/>
</dbReference>
<feature type="domain" description="OmpA-like" evidence="9">
    <location>
        <begin position="178"/>
        <end position="297"/>
    </location>
</feature>
<keyword evidence="11" id="KW-1185">Reference proteome</keyword>
<dbReference type="AlphaFoldDB" id="A0A3M0C6V6"/>
<dbReference type="Proteomes" id="UP000271227">
    <property type="component" value="Unassembled WGS sequence"/>
</dbReference>
<dbReference type="InParanoid" id="A0A3M0C6V6"/>
<evidence type="ECO:0000256" key="2">
    <source>
        <dbReference type="ARBA" id="ARBA00008914"/>
    </source>
</evidence>
<proteinExistence type="inferred from homology"/>
<dbReference type="Pfam" id="PF00691">
    <property type="entry name" value="OmpA"/>
    <property type="match status" value="1"/>
</dbReference>
<dbReference type="Pfam" id="PF13677">
    <property type="entry name" value="MotB_plug"/>
    <property type="match status" value="1"/>
</dbReference>
<evidence type="ECO:0000256" key="7">
    <source>
        <dbReference type="PROSITE-ProRule" id="PRU00473"/>
    </source>
</evidence>
<comment type="subcellular location">
    <subcellularLocation>
        <location evidence="1">Cell membrane</location>
        <topology evidence="1">Single-pass membrane protein</topology>
    </subcellularLocation>
</comment>
<evidence type="ECO:0000256" key="3">
    <source>
        <dbReference type="ARBA" id="ARBA00022475"/>
    </source>
</evidence>
<dbReference type="PANTHER" id="PTHR30329:SF21">
    <property type="entry name" value="LIPOPROTEIN YIAD-RELATED"/>
    <property type="match status" value="1"/>
</dbReference>
<dbReference type="Gene3D" id="3.30.1330.60">
    <property type="entry name" value="OmpA-like domain"/>
    <property type="match status" value="1"/>
</dbReference>
<evidence type="ECO:0000256" key="6">
    <source>
        <dbReference type="ARBA" id="ARBA00023136"/>
    </source>
</evidence>
<dbReference type="GO" id="GO:0005886">
    <property type="term" value="C:plasma membrane"/>
    <property type="evidence" value="ECO:0007669"/>
    <property type="project" value="UniProtKB-SubCell"/>
</dbReference>
<dbReference type="InterPro" id="IPR036737">
    <property type="entry name" value="OmpA-like_sf"/>
</dbReference>
<dbReference type="CDD" id="cd07185">
    <property type="entry name" value="OmpA_C-like"/>
    <property type="match status" value="1"/>
</dbReference>
<dbReference type="RefSeq" id="WP_121939365.1">
    <property type="nucleotide sequence ID" value="NZ_REFR01000013.1"/>
</dbReference>
<dbReference type="FunCoup" id="A0A3M0C6V6">
    <property type="interactions" value="191"/>
</dbReference>
<evidence type="ECO:0000256" key="5">
    <source>
        <dbReference type="ARBA" id="ARBA00022989"/>
    </source>
</evidence>
<keyword evidence="6 7" id="KW-0472">Membrane</keyword>
<protein>
    <submittedName>
        <fullName evidence="10">Chemotaxis protein MotB</fullName>
    </submittedName>
</protein>
<organism evidence="10 11">
    <name type="scientific">Eilatimonas milleporae</name>
    <dbReference type="NCBI Taxonomy" id="911205"/>
    <lineage>
        <taxon>Bacteria</taxon>
        <taxon>Pseudomonadati</taxon>
        <taxon>Pseudomonadota</taxon>
        <taxon>Alphaproteobacteria</taxon>
        <taxon>Kordiimonadales</taxon>
        <taxon>Kordiimonadaceae</taxon>
        <taxon>Eilatimonas</taxon>
    </lineage>
</organism>
<dbReference type="PANTHER" id="PTHR30329">
    <property type="entry name" value="STATOR ELEMENT OF FLAGELLAR MOTOR COMPLEX"/>
    <property type="match status" value="1"/>
</dbReference>
<dbReference type="InterPro" id="IPR006665">
    <property type="entry name" value="OmpA-like"/>
</dbReference>